<dbReference type="Gene3D" id="3.50.50.60">
    <property type="entry name" value="FAD/NAD(P)-binding domain"/>
    <property type="match status" value="2"/>
</dbReference>
<dbReference type="PRINTS" id="PR00420">
    <property type="entry name" value="RNGMNOXGNASE"/>
</dbReference>
<keyword evidence="7" id="KW-0503">Monooxygenase</keyword>
<keyword evidence="10" id="KW-1185">Reference proteome</keyword>
<keyword evidence="4" id="KW-0285">Flavoprotein</keyword>
<organism evidence="9 10">
    <name type="scientific">Hyphomicrobium album</name>
    <dbReference type="NCBI Taxonomy" id="2665159"/>
    <lineage>
        <taxon>Bacteria</taxon>
        <taxon>Pseudomonadati</taxon>
        <taxon>Pseudomonadota</taxon>
        <taxon>Alphaproteobacteria</taxon>
        <taxon>Hyphomicrobiales</taxon>
        <taxon>Hyphomicrobiaceae</taxon>
        <taxon>Hyphomicrobium</taxon>
    </lineage>
</organism>
<feature type="domain" description="FAD-binding" evidence="8">
    <location>
        <begin position="8"/>
        <end position="346"/>
    </location>
</feature>
<dbReference type="Proteomes" id="UP000440694">
    <property type="component" value="Unassembled WGS sequence"/>
</dbReference>
<dbReference type="FunFam" id="3.50.50.60:FF:000021">
    <property type="entry name" value="Ubiquinone biosynthesis monooxygenase COQ6"/>
    <property type="match status" value="1"/>
</dbReference>
<dbReference type="Pfam" id="PF01494">
    <property type="entry name" value="FAD_binding_3"/>
    <property type="match status" value="1"/>
</dbReference>
<evidence type="ECO:0000256" key="1">
    <source>
        <dbReference type="ARBA" id="ARBA00001974"/>
    </source>
</evidence>
<dbReference type="EMBL" id="WMBQ01000001">
    <property type="protein sequence ID" value="MTD95005.1"/>
    <property type="molecule type" value="Genomic_DNA"/>
</dbReference>
<gene>
    <name evidence="9" type="ORF">GIW81_11750</name>
</gene>
<keyword evidence="9" id="KW-0830">Ubiquinone</keyword>
<dbReference type="SUPFAM" id="SSF51905">
    <property type="entry name" value="FAD/NAD(P)-binding domain"/>
    <property type="match status" value="1"/>
</dbReference>
<sequence length="411" mass="43031">MTQEAARYDVAISGASFAGLALAGALSDALGPELRVAVIDRAAPASMPADARAFALSAASRHLLEAMGVWPAIAPEAQPVEGIDITDTSLDSGVRPVLLSYDNATTAGEPATHIVPVGPLTAALQAKAKNHPSIALLAPAEATGFTADDTGARITLADGRTITSSLVVAADGRKSPLRDAAGVKVIGWAYPQTGIVTTVRHERPHGARAVQHFLPNGPFAILPLTGNRACITWTEDAGEAKRIMALDDAGFLAEIDKRFGGKLGAIALDGPRQSWPLQLHLARRYVAPRFALVGDAAHGVHPLAGQGLNLAFRDVAALVEVVADAVRLGFEAGDAQALARYERWRRFDSAVSAATFDGINRLFASDVPLLRSVREVGLGVVDRIPALKRFFVSEAAGLTGEVPRLLKGEPA</sequence>
<evidence type="ECO:0000256" key="3">
    <source>
        <dbReference type="ARBA" id="ARBA00005349"/>
    </source>
</evidence>
<keyword evidence="6" id="KW-0560">Oxidoreductase</keyword>
<dbReference type="GO" id="GO:0004497">
    <property type="term" value="F:monooxygenase activity"/>
    <property type="evidence" value="ECO:0007669"/>
    <property type="project" value="UniProtKB-KW"/>
</dbReference>
<dbReference type="InterPro" id="IPR002938">
    <property type="entry name" value="FAD-bd"/>
</dbReference>
<comment type="cofactor">
    <cofactor evidence="1">
        <name>FAD</name>
        <dbReference type="ChEBI" id="CHEBI:57692"/>
    </cofactor>
</comment>
<evidence type="ECO:0000313" key="9">
    <source>
        <dbReference type="EMBL" id="MTD95005.1"/>
    </source>
</evidence>
<keyword evidence="5" id="KW-0274">FAD</keyword>
<dbReference type="PANTHER" id="PTHR43876:SF7">
    <property type="entry name" value="UBIQUINONE BIOSYNTHESIS MONOOXYGENASE COQ6, MITOCHONDRIAL"/>
    <property type="match status" value="1"/>
</dbReference>
<evidence type="ECO:0000256" key="7">
    <source>
        <dbReference type="ARBA" id="ARBA00023033"/>
    </source>
</evidence>
<comment type="similarity">
    <text evidence="3">Belongs to the UbiH/COQ6 family.</text>
</comment>
<accession>A0A6I3KH53</accession>
<evidence type="ECO:0000256" key="5">
    <source>
        <dbReference type="ARBA" id="ARBA00022827"/>
    </source>
</evidence>
<proteinExistence type="inferred from homology"/>
<dbReference type="InterPro" id="IPR010971">
    <property type="entry name" value="UbiH/COQ6"/>
</dbReference>
<dbReference type="GO" id="GO:0016705">
    <property type="term" value="F:oxidoreductase activity, acting on paired donors, with incorporation or reduction of molecular oxygen"/>
    <property type="evidence" value="ECO:0007669"/>
    <property type="project" value="InterPro"/>
</dbReference>
<reference evidence="9 10" key="1">
    <citation type="submission" date="2019-11" db="EMBL/GenBank/DDBJ databases">
        <title>Identification of a novel strain.</title>
        <authorList>
            <person name="Xu Q."/>
            <person name="Wang G."/>
        </authorList>
    </citation>
    <scope>NUCLEOTIDE SEQUENCE [LARGE SCALE GENOMIC DNA]</scope>
    <source>
        <strain evidence="10">xq</strain>
    </source>
</reference>
<dbReference type="GO" id="GO:0071949">
    <property type="term" value="F:FAD binding"/>
    <property type="evidence" value="ECO:0007669"/>
    <property type="project" value="InterPro"/>
</dbReference>
<evidence type="ECO:0000256" key="4">
    <source>
        <dbReference type="ARBA" id="ARBA00022630"/>
    </source>
</evidence>
<dbReference type="NCBIfam" id="TIGR01988">
    <property type="entry name" value="Ubi-OHases"/>
    <property type="match status" value="1"/>
</dbReference>
<dbReference type="GO" id="GO:0110142">
    <property type="term" value="C:ubiquinone biosynthesis complex"/>
    <property type="evidence" value="ECO:0007669"/>
    <property type="project" value="UniProtKB-ARBA"/>
</dbReference>
<evidence type="ECO:0000259" key="8">
    <source>
        <dbReference type="Pfam" id="PF01494"/>
    </source>
</evidence>
<name>A0A6I3KH53_9HYPH</name>
<dbReference type="InterPro" id="IPR036188">
    <property type="entry name" value="FAD/NAD-bd_sf"/>
</dbReference>
<dbReference type="GO" id="GO:0006744">
    <property type="term" value="P:ubiquinone biosynthetic process"/>
    <property type="evidence" value="ECO:0007669"/>
    <property type="project" value="UniProtKB-UniPathway"/>
</dbReference>
<comment type="caution">
    <text evidence="9">The sequence shown here is derived from an EMBL/GenBank/DDBJ whole genome shotgun (WGS) entry which is preliminary data.</text>
</comment>
<dbReference type="AlphaFoldDB" id="A0A6I3KH53"/>
<dbReference type="RefSeq" id="WP_154739358.1">
    <property type="nucleotide sequence ID" value="NZ_WMBQ01000001.1"/>
</dbReference>
<dbReference type="UniPathway" id="UPA00232"/>
<comment type="pathway">
    <text evidence="2">Cofactor biosynthesis; ubiquinone biosynthesis.</text>
</comment>
<protein>
    <submittedName>
        <fullName evidence="9">Ubiquinone biosynthesis protein UbiH</fullName>
    </submittedName>
</protein>
<dbReference type="PANTHER" id="PTHR43876">
    <property type="entry name" value="UBIQUINONE BIOSYNTHESIS MONOOXYGENASE COQ6, MITOCHONDRIAL"/>
    <property type="match status" value="1"/>
</dbReference>
<evidence type="ECO:0000256" key="2">
    <source>
        <dbReference type="ARBA" id="ARBA00004749"/>
    </source>
</evidence>
<evidence type="ECO:0000313" key="10">
    <source>
        <dbReference type="Proteomes" id="UP000440694"/>
    </source>
</evidence>
<dbReference type="InterPro" id="IPR051205">
    <property type="entry name" value="UbiH/COQ6_monooxygenase"/>
</dbReference>
<evidence type="ECO:0000256" key="6">
    <source>
        <dbReference type="ARBA" id="ARBA00023002"/>
    </source>
</evidence>